<reference evidence="3 4" key="1">
    <citation type="submission" date="2019-06" db="EMBL/GenBank/DDBJ databases">
        <title>Sequencing the genomes of 1000 actinobacteria strains.</title>
        <authorList>
            <person name="Klenk H.-P."/>
        </authorList>
    </citation>
    <scope>NUCLEOTIDE SEQUENCE [LARGE SCALE GENOMIC DNA]</scope>
    <source>
        <strain evidence="3 4">DSM 45679</strain>
    </source>
</reference>
<keyword evidence="4" id="KW-1185">Reference proteome</keyword>
<comment type="caution">
    <text evidence="3">The sequence shown here is derived from an EMBL/GenBank/DDBJ whole genome shotgun (WGS) entry which is preliminary data.</text>
</comment>
<proteinExistence type="predicted"/>
<accession>A0A542DQ28</accession>
<keyword evidence="2" id="KW-0812">Transmembrane</keyword>
<dbReference type="Gene3D" id="1.10.10.10">
    <property type="entry name" value="Winged helix-like DNA-binding domain superfamily/Winged helix DNA-binding domain"/>
    <property type="match status" value="1"/>
</dbReference>
<feature type="compositionally biased region" description="Low complexity" evidence="1">
    <location>
        <begin position="77"/>
        <end position="88"/>
    </location>
</feature>
<evidence type="ECO:0000256" key="2">
    <source>
        <dbReference type="SAM" id="Phobius"/>
    </source>
</evidence>
<organism evidence="3 4">
    <name type="scientific">Amycolatopsis cihanbeyliensis</name>
    <dbReference type="NCBI Taxonomy" id="1128664"/>
    <lineage>
        <taxon>Bacteria</taxon>
        <taxon>Bacillati</taxon>
        <taxon>Actinomycetota</taxon>
        <taxon>Actinomycetes</taxon>
        <taxon>Pseudonocardiales</taxon>
        <taxon>Pseudonocardiaceae</taxon>
        <taxon>Amycolatopsis</taxon>
    </lineage>
</organism>
<keyword evidence="2" id="KW-0472">Membrane</keyword>
<name>A0A542DQ28_AMYCI</name>
<protein>
    <submittedName>
        <fullName evidence="3">Uncharacterized protein</fullName>
    </submittedName>
</protein>
<keyword evidence="2" id="KW-1133">Transmembrane helix</keyword>
<evidence type="ECO:0000313" key="4">
    <source>
        <dbReference type="Proteomes" id="UP000320876"/>
    </source>
</evidence>
<dbReference type="Proteomes" id="UP000320876">
    <property type="component" value="Unassembled WGS sequence"/>
</dbReference>
<dbReference type="InterPro" id="IPR036388">
    <property type="entry name" value="WH-like_DNA-bd_sf"/>
</dbReference>
<gene>
    <name evidence="3" type="ORF">FB471_5037</name>
</gene>
<sequence length="279" mass="29223">MNRAGNPGQRGRLVELSRVAGWEKSRLHHQLTRMCKRGLVTRERCGSRGMDAVITATGLAAFKEAAPSRARRSGAWSSTASHPKSSTSRTSRELGMVPGYEAKEGADPLYTVDWYVESGPAYFDVTVVAASGTAAPVPPGAERLPGPGEIVASPAAVEFLNGPEGAAARVRLDGEIAGEVGKAGLDNASDIAIFVGAPLDQLENDEAAKKVYGFGGSARGRHGFRDPLPSMRYSDLPVSFDIGLVGLVAGAGILAVLVATALALPFLRQVTKLDGLRSE</sequence>
<evidence type="ECO:0000256" key="1">
    <source>
        <dbReference type="SAM" id="MobiDB-lite"/>
    </source>
</evidence>
<dbReference type="AlphaFoldDB" id="A0A542DQ28"/>
<dbReference type="InterPro" id="IPR036390">
    <property type="entry name" value="WH_DNA-bd_sf"/>
</dbReference>
<feature type="transmembrane region" description="Helical" evidence="2">
    <location>
        <begin position="242"/>
        <end position="267"/>
    </location>
</feature>
<dbReference type="SUPFAM" id="SSF46785">
    <property type="entry name" value="Winged helix' DNA-binding domain"/>
    <property type="match status" value="1"/>
</dbReference>
<feature type="region of interest" description="Disordered" evidence="1">
    <location>
        <begin position="70"/>
        <end position="92"/>
    </location>
</feature>
<evidence type="ECO:0000313" key="3">
    <source>
        <dbReference type="EMBL" id="TQJ05210.1"/>
    </source>
</evidence>
<dbReference type="EMBL" id="VFML01000001">
    <property type="protein sequence ID" value="TQJ05210.1"/>
    <property type="molecule type" value="Genomic_DNA"/>
</dbReference>